<organism evidence="3 4">
    <name type="scientific">Penicillium patulum</name>
    <name type="common">Penicillium griseofulvum</name>
    <dbReference type="NCBI Taxonomy" id="5078"/>
    <lineage>
        <taxon>Eukaryota</taxon>
        <taxon>Fungi</taxon>
        <taxon>Dikarya</taxon>
        <taxon>Ascomycota</taxon>
        <taxon>Pezizomycotina</taxon>
        <taxon>Eurotiomycetes</taxon>
        <taxon>Eurotiomycetidae</taxon>
        <taxon>Eurotiales</taxon>
        <taxon>Aspergillaceae</taxon>
        <taxon>Penicillium</taxon>
    </lineage>
</organism>
<dbReference type="EMBL" id="LHQR01000013">
    <property type="protein sequence ID" value="KXG54028.1"/>
    <property type="molecule type" value="Genomic_DNA"/>
</dbReference>
<evidence type="ECO:0000313" key="4">
    <source>
        <dbReference type="Proteomes" id="UP000070168"/>
    </source>
</evidence>
<reference evidence="3 4" key="1">
    <citation type="journal article" date="2016" name="BMC Genomics">
        <title>Genome sequencing and secondary metabolism of the postharvest pathogen Penicillium griseofulvum.</title>
        <authorList>
            <person name="Banani H."/>
            <person name="Marcet-Houben M."/>
            <person name="Ballester A.R."/>
            <person name="Abbruscato P."/>
            <person name="Gonzalez-Candelas L."/>
            <person name="Gabaldon T."/>
            <person name="Spadaro D."/>
        </authorList>
    </citation>
    <scope>NUCLEOTIDE SEQUENCE [LARGE SCALE GENOMIC DNA]</scope>
    <source>
        <strain evidence="3 4">PG3</strain>
    </source>
</reference>
<evidence type="ECO:0000259" key="2">
    <source>
        <dbReference type="Pfam" id="PF13391"/>
    </source>
</evidence>
<name>A0A135LYI4_PENPA</name>
<dbReference type="OrthoDB" id="2104739at2759"/>
<keyword evidence="4" id="KW-1185">Reference proteome</keyword>
<feature type="domain" description="HNH nuclease" evidence="2">
    <location>
        <begin position="330"/>
        <end position="425"/>
    </location>
</feature>
<feature type="region of interest" description="Disordered" evidence="1">
    <location>
        <begin position="183"/>
        <end position="210"/>
    </location>
</feature>
<evidence type="ECO:0000313" key="3">
    <source>
        <dbReference type="EMBL" id="KXG54028.1"/>
    </source>
</evidence>
<dbReference type="Proteomes" id="UP000070168">
    <property type="component" value="Unassembled WGS sequence"/>
</dbReference>
<dbReference type="AlphaFoldDB" id="A0A135LYI4"/>
<comment type="caution">
    <text evidence="3">The sequence shown here is derived from an EMBL/GenBank/DDBJ whole genome shotgun (WGS) entry which is preliminary data.</text>
</comment>
<accession>A0A135LYI4</accession>
<dbReference type="GeneID" id="63710186"/>
<dbReference type="STRING" id="5078.A0A135LYI4"/>
<dbReference type="InterPro" id="IPR003615">
    <property type="entry name" value="HNH_nuc"/>
</dbReference>
<protein>
    <recommendedName>
        <fullName evidence="2">HNH nuclease domain-containing protein</fullName>
    </recommendedName>
</protein>
<dbReference type="Pfam" id="PF13391">
    <property type="entry name" value="HNH_2"/>
    <property type="match status" value="1"/>
</dbReference>
<gene>
    <name evidence="3" type="ORF">PGRI_071720</name>
</gene>
<proteinExistence type="predicted"/>
<sequence>MFKEALTPSGFLNWSLEGENTYSASENTPLQPGLFPTPSLTRDTAEIAMEHSSCSCLASAVFLLDELQSPHHEREPSEQGLNSILSIYQEVLSLSILCGETIDAFIAQREANGPEAPPIPGSMMQKQNLALGGYGIEGEDYEVIMGVLVTWRLSKLESFSGRMTMISSISRRTHQQYRRRLARFSPPAASPPTAPRGLSTPSMDSADSLASLEKEARARIKNYEIQSLADETLLKGGLNAFLTWLPEAGKTSLARDIIETSSDGELYDVFMNLFTGLAAPMRSRSKASSVVGPHPKRQEHVEAVASPIDRPERRKPSFATQLQLWDNYRCVITGQLDTDRWEHEGEPENVFYGPTEGAHIIPFAFASWSRGSGAPRDTSRTWTLLYKCFPAVRNIISVEQINTLHNGITLRDAVHTQFGKFAIALKPTEIENEYEVKTYKRYPPADIPAIPSDRRVRFLPNTEYEIPSLYFSIRIGECVKFSMRLPWGRQLNNISGTGKI</sequence>
<evidence type="ECO:0000256" key="1">
    <source>
        <dbReference type="SAM" id="MobiDB-lite"/>
    </source>
</evidence>
<dbReference type="RefSeq" id="XP_040652563.1">
    <property type="nucleotide sequence ID" value="XM_040794886.1"/>
</dbReference>